<evidence type="ECO:0000256" key="1">
    <source>
        <dbReference type="SAM" id="MobiDB-lite"/>
    </source>
</evidence>
<feature type="region of interest" description="Disordered" evidence="1">
    <location>
        <begin position="1"/>
        <end position="53"/>
    </location>
</feature>
<evidence type="ECO:0008006" key="4">
    <source>
        <dbReference type="Google" id="ProtNLM"/>
    </source>
</evidence>
<dbReference type="EMBL" id="JBJDQH010000004">
    <property type="protein sequence ID" value="MFK4265973.1"/>
    <property type="molecule type" value="Genomic_DNA"/>
</dbReference>
<accession>A0ABW8LJ83</accession>
<organism evidence="2 3">
    <name type="scientific">Streptomyces milbemycinicus</name>
    <dbReference type="NCBI Taxonomy" id="476552"/>
    <lineage>
        <taxon>Bacteria</taxon>
        <taxon>Bacillati</taxon>
        <taxon>Actinomycetota</taxon>
        <taxon>Actinomycetes</taxon>
        <taxon>Kitasatosporales</taxon>
        <taxon>Streptomycetaceae</taxon>
        <taxon>Streptomyces</taxon>
    </lineage>
</organism>
<protein>
    <recommendedName>
        <fullName evidence="4">Lipoprotein</fullName>
    </recommendedName>
</protein>
<feature type="compositionally biased region" description="Low complexity" evidence="1">
    <location>
        <begin position="95"/>
        <end position="106"/>
    </location>
</feature>
<evidence type="ECO:0000313" key="3">
    <source>
        <dbReference type="Proteomes" id="UP001620295"/>
    </source>
</evidence>
<feature type="region of interest" description="Disordered" evidence="1">
    <location>
        <begin position="77"/>
        <end position="109"/>
    </location>
</feature>
<feature type="compositionally biased region" description="Polar residues" evidence="1">
    <location>
        <begin position="1"/>
        <end position="11"/>
    </location>
</feature>
<name>A0ABW8LJ83_9ACTN</name>
<dbReference type="RefSeq" id="WP_358640872.1">
    <property type="nucleotide sequence ID" value="NZ_JBFACG010000008.1"/>
</dbReference>
<dbReference type="Proteomes" id="UP001620295">
    <property type="component" value="Unassembled WGS sequence"/>
</dbReference>
<sequence>MNFADSLNASPVASVPMDVKPEHAPRRCSPEDATRPAPGRAAAPRPAPWAAPRRRARVGAGALVPAVAAVALLSAGCGSDTENDKASIGERGKARPSASAPAARPASVEKLGRTMGCKPEITTDVDDYRQGVCHIGKKKNYVFLSFVTAKGQQDWLGYAQMYGGSFLVGNRWVVSADSMGSLKAARDKLGGSIEKSAAYESSPSASNPPSSG</sequence>
<feature type="compositionally biased region" description="Low complexity" evidence="1">
    <location>
        <begin position="35"/>
        <end position="51"/>
    </location>
</feature>
<gene>
    <name evidence="2" type="ORF">ACI2L5_13650</name>
</gene>
<feature type="compositionally biased region" description="Basic and acidic residues" evidence="1">
    <location>
        <begin position="19"/>
        <end position="34"/>
    </location>
</feature>
<keyword evidence="3" id="KW-1185">Reference proteome</keyword>
<proteinExistence type="predicted"/>
<comment type="caution">
    <text evidence="2">The sequence shown here is derived from an EMBL/GenBank/DDBJ whole genome shotgun (WGS) entry which is preliminary data.</text>
</comment>
<evidence type="ECO:0000313" key="2">
    <source>
        <dbReference type="EMBL" id="MFK4265973.1"/>
    </source>
</evidence>
<reference evidence="2 3" key="1">
    <citation type="submission" date="2024-11" db="EMBL/GenBank/DDBJ databases">
        <title>The Natural Products Discovery Center: Release of the First 8490 Sequenced Strains for Exploring Actinobacteria Biosynthetic Diversity.</title>
        <authorList>
            <person name="Kalkreuter E."/>
            <person name="Kautsar S.A."/>
            <person name="Yang D."/>
            <person name="Bader C.D."/>
            <person name="Teijaro C.N."/>
            <person name="Fluegel L."/>
            <person name="Davis C.M."/>
            <person name="Simpson J.R."/>
            <person name="Lauterbach L."/>
            <person name="Steele A.D."/>
            <person name="Gui C."/>
            <person name="Meng S."/>
            <person name="Li G."/>
            <person name="Viehrig K."/>
            <person name="Ye F."/>
            <person name="Su P."/>
            <person name="Kiefer A.F."/>
            <person name="Nichols A."/>
            <person name="Cepeda A.J."/>
            <person name="Yan W."/>
            <person name="Fan B."/>
            <person name="Jiang Y."/>
            <person name="Adhikari A."/>
            <person name="Zheng C.-J."/>
            <person name="Schuster L."/>
            <person name="Cowan T.M."/>
            <person name="Smanski M.J."/>
            <person name="Chevrette M.G."/>
            <person name="De Carvalho L.P.S."/>
            <person name="Shen B."/>
        </authorList>
    </citation>
    <scope>NUCLEOTIDE SEQUENCE [LARGE SCALE GENOMIC DNA]</scope>
    <source>
        <strain evidence="2 3">NPDC020863</strain>
    </source>
</reference>
<feature type="compositionally biased region" description="Basic and acidic residues" evidence="1">
    <location>
        <begin position="82"/>
        <end position="93"/>
    </location>
</feature>